<dbReference type="EMBL" id="BAAAPW010000002">
    <property type="protein sequence ID" value="GAA2030377.1"/>
    <property type="molecule type" value="Genomic_DNA"/>
</dbReference>
<dbReference type="Gene3D" id="1.10.10.10">
    <property type="entry name" value="Winged helix-like DNA-binding domain superfamily/Winged helix DNA-binding domain"/>
    <property type="match status" value="1"/>
</dbReference>
<reference evidence="4" key="1">
    <citation type="journal article" date="2019" name="Int. J. Syst. Evol. Microbiol.">
        <title>The Global Catalogue of Microorganisms (GCM) 10K type strain sequencing project: providing services to taxonomists for standard genome sequencing and annotation.</title>
        <authorList>
            <consortium name="The Broad Institute Genomics Platform"/>
            <consortium name="The Broad Institute Genome Sequencing Center for Infectious Disease"/>
            <person name="Wu L."/>
            <person name="Ma J."/>
        </authorList>
    </citation>
    <scope>NUCLEOTIDE SEQUENCE [LARGE SCALE GENOMIC DNA]</scope>
    <source>
        <strain evidence="4">JCM 15672</strain>
    </source>
</reference>
<dbReference type="SUPFAM" id="SSF46785">
    <property type="entry name" value="Winged helix' DNA-binding domain"/>
    <property type="match status" value="1"/>
</dbReference>
<evidence type="ECO:0000256" key="2">
    <source>
        <dbReference type="SAM" id="MobiDB-lite"/>
    </source>
</evidence>
<organism evidence="3 4">
    <name type="scientific">Agromyces tropicus</name>
    <dbReference type="NCBI Taxonomy" id="555371"/>
    <lineage>
        <taxon>Bacteria</taxon>
        <taxon>Bacillati</taxon>
        <taxon>Actinomycetota</taxon>
        <taxon>Actinomycetes</taxon>
        <taxon>Micrococcales</taxon>
        <taxon>Microbacteriaceae</taxon>
        <taxon>Agromyces</taxon>
    </lineage>
</organism>
<comment type="caution">
    <text evidence="3">The sequence shown here is derived from an EMBL/GenBank/DDBJ whole genome shotgun (WGS) entry which is preliminary data.</text>
</comment>
<gene>
    <name evidence="3" type="ORF">GCM10009819_12600</name>
</gene>
<dbReference type="Gene3D" id="3.30.420.40">
    <property type="match status" value="2"/>
</dbReference>
<accession>A0ABP5FRG1</accession>
<dbReference type="Pfam" id="PF00480">
    <property type="entry name" value="ROK"/>
    <property type="match status" value="1"/>
</dbReference>
<dbReference type="InterPro" id="IPR036390">
    <property type="entry name" value="WH_DNA-bd_sf"/>
</dbReference>
<proteinExistence type="inferred from homology"/>
<evidence type="ECO:0008006" key="5">
    <source>
        <dbReference type="Google" id="ProtNLM"/>
    </source>
</evidence>
<evidence type="ECO:0000313" key="3">
    <source>
        <dbReference type="EMBL" id="GAA2030377.1"/>
    </source>
</evidence>
<feature type="region of interest" description="Disordered" evidence="2">
    <location>
        <begin position="1"/>
        <end position="21"/>
    </location>
</feature>
<dbReference type="PANTHER" id="PTHR18964:SF149">
    <property type="entry name" value="BIFUNCTIONAL UDP-N-ACETYLGLUCOSAMINE 2-EPIMERASE_N-ACETYLMANNOSAMINE KINASE"/>
    <property type="match status" value="1"/>
</dbReference>
<dbReference type="PANTHER" id="PTHR18964">
    <property type="entry name" value="ROK (REPRESSOR, ORF, KINASE) FAMILY"/>
    <property type="match status" value="1"/>
</dbReference>
<name>A0ABP5FRG1_9MICO</name>
<protein>
    <recommendedName>
        <fullName evidence="5">ROK family protein</fullName>
    </recommendedName>
</protein>
<sequence length="420" mass="43101">MLGDMTQPGATAAHDSAEAVASPAGRLDHAAALIDHLLAHGSATRAELAGATGLGRTAATGLVSRLLDAGVLVDGESGSDGRHGRLHLAIADRLLLTAGVAGDDAVATIAELDGTELARYEEPVAVDDDDPRPRSAAPLDALAVVVDRAVAQAARDERPIADVSLLVQGAVVGAPELALGDTTLGLEPLDVVAALRARSERLAAIEADLVAPPSLRAAASARAATESTGYPDDVLLHVSGDAQVSAAIVVRGVPYSGAHGLAATFGHLPIVPNGVRCDCGQRGCLATVAAPEVVLARAELDDVERTYGRRAALTELATRLAESEDRARWAWLDAALWIGRALQVAVPTIDPDVVVIGGWWAPHAADIEASFRDNRPAIGAGALDGLPRLVPARSGDDDGLIGARRQARERLRSVLAAVAA</sequence>
<evidence type="ECO:0000256" key="1">
    <source>
        <dbReference type="ARBA" id="ARBA00006479"/>
    </source>
</evidence>
<dbReference type="Proteomes" id="UP001501196">
    <property type="component" value="Unassembled WGS sequence"/>
</dbReference>
<dbReference type="SUPFAM" id="SSF53067">
    <property type="entry name" value="Actin-like ATPase domain"/>
    <property type="match status" value="1"/>
</dbReference>
<dbReference type="InterPro" id="IPR043129">
    <property type="entry name" value="ATPase_NBD"/>
</dbReference>
<evidence type="ECO:0000313" key="4">
    <source>
        <dbReference type="Proteomes" id="UP001501196"/>
    </source>
</evidence>
<dbReference type="InterPro" id="IPR036388">
    <property type="entry name" value="WH-like_DNA-bd_sf"/>
</dbReference>
<dbReference type="InterPro" id="IPR000600">
    <property type="entry name" value="ROK"/>
</dbReference>
<keyword evidence="4" id="KW-1185">Reference proteome</keyword>
<comment type="similarity">
    <text evidence="1">Belongs to the ROK (NagC/XylR) family.</text>
</comment>